<sequence>MNIDKIRLFLLCIAWSTAIINVIFGQSALVLANAGVLSLLLFFVLTFSRLKKESFTIIIILVVVAFFLLDQFPSFEDFLSAGRFTLVFAALLPTMTLVRSASLKVKRVKNSQDLLRNLPTSISTSGFQIASHFFGSVINTGTFSILSAALPENSDKNYRKAIAEACLRGMNTSATWSPFFVAFAVGQAFIDKTNSWIAMACGILVGMLFNLVSLPVFAYGSTLNKIKYSLACLSPVFPLLTIIMFSVLSVSLFFDFTALSAVVLVMPMLIVIYLLFNLKNFSEIYSNTKSWLLNSSDDITVICIAMLVGYLISRSNSINDYFLLLDSAFFPAWSLLAVTPLIITVFSFMGIHPVITSTIALSLLTTAQTDIHPALLMQAHLVGWAAGTMSSVASLSVLTCSNLFQVESRKLAFGPNLLTAVIFSLSSGVLLSFVNSLIY</sequence>
<feature type="transmembrane region" description="Helical" evidence="1">
    <location>
        <begin position="332"/>
        <end position="363"/>
    </location>
</feature>
<feature type="transmembrane region" description="Helical" evidence="1">
    <location>
        <begin position="290"/>
        <end position="312"/>
    </location>
</feature>
<keyword evidence="1" id="KW-0812">Transmembrane</keyword>
<feature type="transmembrane region" description="Helical" evidence="1">
    <location>
        <begin position="417"/>
        <end position="438"/>
    </location>
</feature>
<evidence type="ECO:0000313" key="2">
    <source>
        <dbReference type="EMBL" id="SVA51868.1"/>
    </source>
</evidence>
<reference evidence="2" key="1">
    <citation type="submission" date="2018-05" db="EMBL/GenBank/DDBJ databases">
        <authorList>
            <person name="Lanie J.A."/>
            <person name="Ng W.-L."/>
            <person name="Kazmierczak K.M."/>
            <person name="Andrzejewski T.M."/>
            <person name="Davidsen T.M."/>
            <person name="Wayne K.J."/>
            <person name="Tettelin H."/>
            <person name="Glass J.I."/>
            <person name="Rusch D."/>
            <person name="Podicherti R."/>
            <person name="Tsui H.-C.T."/>
            <person name="Winkler M.E."/>
        </authorList>
    </citation>
    <scope>NUCLEOTIDE SEQUENCE</scope>
</reference>
<feature type="transmembrane region" description="Helical" evidence="1">
    <location>
        <begin position="30"/>
        <end position="48"/>
    </location>
</feature>
<keyword evidence="1" id="KW-1133">Transmembrane helix</keyword>
<name>A0A381WIB5_9ZZZZ</name>
<feature type="transmembrane region" description="Helical" evidence="1">
    <location>
        <begin position="169"/>
        <end position="190"/>
    </location>
</feature>
<feature type="transmembrane region" description="Helical" evidence="1">
    <location>
        <begin position="230"/>
        <end position="252"/>
    </location>
</feature>
<feature type="transmembrane region" description="Helical" evidence="1">
    <location>
        <begin position="375"/>
        <end position="397"/>
    </location>
</feature>
<gene>
    <name evidence="2" type="ORF">METZ01_LOCUS104722</name>
</gene>
<feature type="transmembrane region" description="Helical" evidence="1">
    <location>
        <begin position="258"/>
        <end position="278"/>
    </location>
</feature>
<accession>A0A381WIB5</accession>
<feature type="transmembrane region" description="Helical" evidence="1">
    <location>
        <begin position="78"/>
        <end position="98"/>
    </location>
</feature>
<feature type="transmembrane region" description="Helical" evidence="1">
    <location>
        <begin position="7"/>
        <end position="24"/>
    </location>
</feature>
<evidence type="ECO:0000256" key="1">
    <source>
        <dbReference type="SAM" id="Phobius"/>
    </source>
</evidence>
<keyword evidence="1" id="KW-0472">Membrane</keyword>
<evidence type="ECO:0008006" key="3">
    <source>
        <dbReference type="Google" id="ProtNLM"/>
    </source>
</evidence>
<protein>
    <recommendedName>
        <fullName evidence="3">Citrate transporter-like domain-containing protein</fullName>
    </recommendedName>
</protein>
<feature type="transmembrane region" description="Helical" evidence="1">
    <location>
        <begin position="55"/>
        <end position="72"/>
    </location>
</feature>
<organism evidence="2">
    <name type="scientific">marine metagenome</name>
    <dbReference type="NCBI Taxonomy" id="408172"/>
    <lineage>
        <taxon>unclassified sequences</taxon>
        <taxon>metagenomes</taxon>
        <taxon>ecological metagenomes</taxon>
    </lineage>
</organism>
<proteinExistence type="predicted"/>
<feature type="transmembrane region" description="Helical" evidence="1">
    <location>
        <begin position="196"/>
        <end position="218"/>
    </location>
</feature>
<dbReference type="AlphaFoldDB" id="A0A381WIB5"/>
<dbReference type="EMBL" id="UINC01011805">
    <property type="protein sequence ID" value="SVA51868.1"/>
    <property type="molecule type" value="Genomic_DNA"/>
</dbReference>